<feature type="compositionally biased region" description="Low complexity" evidence="1">
    <location>
        <begin position="53"/>
        <end position="66"/>
    </location>
</feature>
<feature type="region of interest" description="Disordered" evidence="1">
    <location>
        <begin position="47"/>
        <end position="71"/>
    </location>
</feature>
<protein>
    <submittedName>
        <fullName evidence="2">Uncharacterized protein</fullName>
    </submittedName>
</protein>
<dbReference type="OrthoDB" id="3786440at2759"/>
<dbReference type="Proteomes" id="UP000799757">
    <property type="component" value="Unassembled WGS sequence"/>
</dbReference>
<feature type="region of interest" description="Disordered" evidence="1">
    <location>
        <begin position="1"/>
        <end position="26"/>
    </location>
</feature>
<accession>A0A6A6WX81</accession>
<name>A0A6A6WX81_9PLEO</name>
<dbReference type="AlphaFoldDB" id="A0A6A6WX81"/>
<keyword evidence="3" id="KW-1185">Reference proteome</keyword>
<feature type="compositionally biased region" description="Low complexity" evidence="1">
    <location>
        <begin position="410"/>
        <end position="420"/>
    </location>
</feature>
<sequence length="455" mass="50496">MAIQPKGKQSVHYALPDPPLEISPDPRLAGRRLTALDVTEGLRELAMDDDLTPKATSPATPTSVSTCKPNRRRQLSGDMIRTSRPKLRRKAATAPPGTLYLLSAAPQPPRRAISARVSRPHQNRNNHNRQSGLWSTPLPRLSLYGASASRSLITRRKSIRKSVGRLGLRDKSSVWRNPPATYLKKFQLISEALDECRKNSFSEKARVKDTLKNKNVEVLKMNIVDFNARELPDTPGSMGSTPRELYGKPDEAKANEPPPETGKRRMSSTKRAARFSLALSPDIQRCEWIARSSSVLTVRSVNKASHQQQVYMPGPIRLADEISRTPRGGLSTNWDLFSSEIEGDGESFSDTVELDGIVAYFQALRVVDEAAEDGMDKFWEAEFETSPTISSPPRPTAAPSMPARRPPLSAPSSRPGLPSPIRATRQQDERHPVPSPNLRQRIKIRRLLSSATSML</sequence>
<organism evidence="2 3">
    <name type="scientific">Melanomma pulvis-pyrius CBS 109.77</name>
    <dbReference type="NCBI Taxonomy" id="1314802"/>
    <lineage>
        <taxon>Eukaryota</taxon>
        <taxon>Fungi</taxon>
        <taxon>Dikarya</taxon>
        <taxon>Ascomycota</taxon>
        <taxon>Pezizomycotina</taxon>
        <taxon>Dothideomycetes</taxon>
        <taxon>Pleosporomycetidae</taxon>
        <taxon>Pleosporales</taxon>
        <taxon>Melanommataceae</taxon>
        <taxon>Melanomma</taxon>
    </lineage>
</organism>
<feature type="region of interest" description="Disordered" evidence="1">
    <location>
        <begin position="383"/>
        <end position="439"/>
    </location>
</feature>
<reference evidence="2" key="1">
    <citation type="journal article" date="2020" name="Stud. Mycol.">
        <title>101 Dothideomycetes genomes: a test case for predicting lifestyles and emergence of pathogens.</title>
        <authorList>
            <person name="Haridas S."/>
            <person name="Albert R."/>
            <person name="Binder M."/>
            <person name="Bloem J."/>
            <person name="Labutti K."/>
            <person name="Salamov A."/>
            <person name="Andreopoulos B."/>
            <person name="Baker S."/>
            <person name="Barry K."/>
            <person name="Bills G."/>
            <person name="Bluhm B."/>
            <person name="Cannon C."/>
            <person name="Castanera R."/>
            <person name="Culley D."/>
            <person name="Daum C."/>
            <person name="Ezra D."/>
            <person name="Gonzalez J."/>
            <person name="Henrissat B."/>
            <person name="Kuo A."/>
            <person name="Liang C."/>
            <person name="Lipzen A."/>
            <person name="Lutzoni F."/>
            <person name="Magnuson J."/>
            <person name="Mondo S."/>
            <person name="Nolan M."/>
            <person name="Ohm R."/>
            <person name="Pangilinan J."/>
            <person name="Park H.-J."/>
            <person name="Ramirez L."/>
            <person name="Alfaro M."/>
            <person name="Sun H."/>
            <person name="Tritt A."/>
            <person name="Yoshinaga Y."/>
            <person name="Zwiers L.-H."/>
            <person name="Turgeon B."/>
            <person name="Goodwin S."/>
            <person name="Spatafora J."/>
            <person name="Crous P."/>
            <person name="Grigoriev I."/>
        </authorList>
    </citation>
    <scope>NUCLEOTIDE SEQUENCE</scope>
    <source>
        <strain evidence="2">CBS 109.77</strain>
    </source>
</reference>
<feature type="compositionally biased region" description="Basic and acidic residues" evidence="1">
    <location>
        <begin position="245"/>
        <end position="254"/>
    </location>
</feature>
<feature type="region of interest" description="Disordered" evidence="1">
    <location>
        <begin position="229"/>
        <end position="269"/>
    </location>
</feature>
<evidence type="ECO:0000313" key="2">
    <source>
        <dbReference type="EMBL" id="KAF2788850.1"/>
    </source>
</evidence>
<gene>
    <name evidence="2" type="ORF">K505DRAFT_420833</name>
</gene>
<evidence type="ECO:0000313" key="3">
    <source>
        <dbReference type="Proteomes" id="UP000799757"/>
    </source>
</evidence>
<evidence type="ECO:0000256" key="1">
    <source>
        <dbReference type="SAM" id="MobiDB-lite"/>
    </source>
</evidence>
<dbReference type="EMBL" id="MU002181">
    <property type="protein sequence ID" value="KAF2788850.1"/>
    <property type="molecule type" value="Genomic_DNA"/>
</dbReference>
<proteinExistence type="predicted"/>